<evidence type="ECO:0000313" key="3">
    <source>
        <dbReference type="EMBL" id="MBL1376610.1"/>
    </source>
</evidence>
<keyword evidence="1" id="KW-1133">Transmembrane helix</keyword>
<evidence type="ECO:0000313" key="4">
    <source>
        <dbReference type="Proteomes" id="UP000638570"/>
    </source>
</evidence>
<dbReference type="EMBL" id="JAERTZ010000012">
    <property type="protein sequence ID" value="MBL1376610.1"/>
    <property type="molecule type" value="Genomic_DNA"/>
</dbReference>
<sequence>MRQKNDISNRKKTQTGAASIEFAFIFVLMFVLFYGLISYAIPLMLAAAYQQLSAEAVRQAVGTPNIYHYQADSEDPRIAAIKVNAEQKAMQVINDSWLPPGWANSCGDYSGGFLKVSGDGSEWSACVRHATPASIMPALSLLGWQIPQLPEEIRGEARLRIR</sequence>
<feature type="domain" description="TadE-like" evidence="2">
    <location>
        <begin position="16"/>
        <end position="58"/>
    </location>
</feature>
<keyword evidence="1" id="KW-0812">Transmembrane</keyword>
<feature type="transmembrane region" description="Helical" evidence="1">
    <location>
        <begin position="21"/>
        <end position="49"/>
    </location>
</feature>
<keyword evidence="1" id="KW-0472">Membrane</keyword>
<proteinExistence type="predicted"/>
<dbReference type="Proteomes" id="UP000638570">
    <property type="component" value="Unassembled WGS sequence"/>
</dbReference>
<dbReference type="Pfam" id="PF07811">
    <property type="entry name" value="TadE"/>
    <property type="match status" value="1"/>
</dbReference>
<comment type="caution">
    <text evidence="3">The sequence shown here is derived from an EMBL/GenBank/DDBJ whole genome shotgun (WGS) entry which is preliminary data.</text>
</comment>
<protein>
    <submittedName>
        <fullName evidence="3">Pilus assembly protein</fullName>
    </submittedName>
</protein>
<keyword evidence="4" id="KW-1185">Reference proteome</keyword>
<name>A0ABS1QP26_9GAMM</name>
<gene>
    <name evidence="3" type="ORF">JKV55_04560</name>
</gene>
<dbReference type="RefSeq" id="WP_202082631.1">
    <property type="nucleotide sequence ID" value="NZ_JAERTZ010000012.1"/>
</dbReference>
<evidence type="ECO:0000259" key="2">
    <source>
        <dbReference type="Pfam" id="PF07811"/>
    </source>
</evidence>
<evidence type="ECO:0000256" key="1">
    <source>
        <dbReference type="SAM" id="Phobius"/>
    </source>
</evidence>
<accession>A0ABS1QP26</accession>
<reference evidence="4" key="1">
    <citation type="submission" date="2021-01" db="EMBL/GenBank/DDBJ databases">
        <title>Genome public.</title>
        <authorList>
            <person name="Liu C."/>
            <person name="Sun Q."/>
        </authorList>
    </citation>
    <scope>NUCLEOTIDE SEQUENCE [LARGE SCALE GENOMIC DNA]</scope>
    <source>
        <strain evidence="4">CGMCC 1.18722</strain>
    </source>
</reference>
<organism evidence="3 4">
    <name type="scientific">Zobellella iuensis</name>
    <dbReference type="NCBI Taxonomy" id="2803811"/>
    <lineage>
        <taxon>Bacteria</taxon>
        <taxon>Pseudomonadati</taxon>
        <taxon>Pseudomonadota</taxon>
        <taxon>Gammaproteobacteria</taxon>
        <taxon>Aeromonadales</taxon>
        <taxon>Aeromonadaceae</taxon>
        <taxon>Zobellella</taxon>
    </lineage>
</organism>
<dbReference type="InterPro" id="IPR012495">
    <property type="entry name" value="TadE-like_dom"/>
</dbReference>